<dbReference type="InterPro" id="IPR019734">
    <property type="entry name" value="TPR_rpt"/>
</dbReference>
<gene>
    <name evidence="5" type="ORF">M595_5142</name>
</gene>
<feature type="repeat" description="TPR" evidence="3">
    <location>
        <begin position="68"/>
        <end position="101"/>
    </location>
</feature>
<keyword evidence="6" id="KW-1185">Reference proteome</keyword>
<evidence type="ECO:0000256" key="3">
    <source>
        <dbReference type="PROSITE-ProRule" id="PRU00339"/>
    </source>
</evidence>
<dbReference type="AlphaFoldDB" id="U7QAQ8"/>
<dbReference type="Pfam" id="PF13432">
    <property type="entry name" value="TPR_16"/>
    <property type="match status" value="1"/>
</dbReference>
<dbReference type="PANTHER" id="PTHR44943">
    <property type="entry name" value="CELLULOSE SYNTHASE OPERON PROTEIN C"/>
    <property type="match status" value="1"/>
</dbReference>
<protein>
    <submittedName>
        <fullName evidence="5">Sulfotransferase domain protein</fullName>
    </submittedName>
</protein>
<dbReference type="SUPFAM" id="SSF52540">
    <property type="entry name" value="P-loop containing nucleoside triphosphate hydrolases"/>
    <property type="match status" value="1"/>
</dbReference>
<feature type="repeat" description="TPR" evidence="3">
    <location>
        <begin position="206"/>
        <end position="239"/>
    </location>
</feature>
<keyword evidence="5" id="KW-0808">Transferase</keyword>
<keyword evidence="1" id="KW-0677">Repeat</keyword>
<feature type="repeat" description="TPR" evidence="3">
    <location>
        <begin position="138"/>
        <end position="171"/>
    </location>
</feature>
<organism evidence="5 6">
    <name type="scientific">Lyngbya aestuarii BL J</name>
    <dbReference type="NCBI Taxonomy" id="1348334"/>
    <lineage>
        <taxon>Bacteria</taxon>
        <taxon>Bacillati</taxon>
        <taxon>Cyanobacteriota</taxon>
        <taxon>Cyanophyceae</taxon>
        <taxon>Oscillatoriophycideae</taxon>
        <taxon>Oscillatoriales</taxon>
        <taxon>Microcoleaceae</taxon>
        <taxon>Lyngbya</taxon>
    </lineage>
</organism>
<dbReference type="Pfam" id="PF13374">
    <property type="entry name" value="TPR_10"/>
    <property type="match status" value="1"/>
</dbReference>
<dbReference type="Pfam" id="PF00515">
    <property type="entry name" value="TPR_1"/>
    <property type="match status" value="1"/>
</dbReference>
<dbReference type="Pfam" id="PF13424">
    <property type="entry name" value="TPR_12"/>
    <property type="match status" value="2"/>
</dbReference>
<proteinExistence type="predicted"/>
<sequence length="601" mass="71078">MNLYQQAIVYLRQQQFQQAIVCCQQALEHQPQFALAYQTLGIALQVQGQEEEAKQYYLKAVEIQPNLAESYANLGSIYIKQKDWKTALETYKKVIKIQPNTATYYRNIAQILTQINQQEEATQYWYQALQLEPDWATPEEHLTLGNMLLKFEKPLPAISCYQKTIQLKPDSFEGAHNLGEAFSQLERWQEAIESYKKALELNPNSAITYQRLADAFVRIKSWDVALDNYRKSLELDPNSFQVYQKIAQLLLQQEQYEPAIQAYLRAIELQPFYQWSYWNLWNILAQHNKLNDALTLYQDAVERYPNAPLVELNLGEVLTRLGRIKPAISAYQRAIYKKIQRSHPEVAETDWDSETPLNPGFIIIGIQKGGTTSLDRYLEKHPQVLPAIKKEIYFWNHHYKRGLDWYLSHFPSLKESTQFLTGEATPSYIEDEQVASRIAKTFPQMKFIILLRNPIERTISQYYHWIRLGLEENSLSEAISAELELLGTNPETSIDSRYWEQTHKYIWRGIYVEFIRKWMMYFPPENFLILKSEEFYEQPEVILKKVFKFLNLPDFVLTEFKTYNQGFYQPIPQEVRTQLHHFFDSQNQRLEDFLGRKFNWN</sequence>
<comment type="caution">
    <text evidence="5">The sequence shown here is derived from an EMBL/GenBank/DDBJ whole genome shotgun (WGS) entry which is preliminary data.</text>
</comment>
<dbReference type="InterPro" id="IPR000863">
    <property type="entry name" value="Sulfotransferase_dom"/>
</dbReference>
<evidence type="ECO:0000256" key="1">
    <source>
        <dbReference type="ARBA" id="ARBA00022737"/>
    </source>
</evidence>
<dbReference type="SMART" id="SM00028">
    <property type="entry name" value="TPR"/>
    <property type="match status" value="10"/>
</dbReference>
<dbReference type="EMBL" id="AUZM01000075">
    <property type="protein sequence ID" value="ERT04914.1"/>
    <property type="molecule type" value="Genomic_DNA"/>
</dbReference>
<dbReference type="SUPFAM" id="SSF48452">
    <property type="entry name" value="TPR-like"/>
    <property type="match status" value="2"/>
</dbReference>
<keyword evidence="2 3" id="KW-0802">TPR repeat</keyword>
<dbReference type="Gene3D" id="1.25.40.10">
    <property type="entry name" value="Tetratricopeptide repeat domain"/>
    <property type="match status" value="3"/>
</dbReference>
<accession>U7QAQ8</accession>
<dbReference type="InterPro" id="IPR051685">
    <property type="entry name" value="Ycf3/AcsC/BcsC/TPR_MFPF"/>
</dbReference>
<reference evidence="5 6" key="1">
    <citation type="journal article" date="2013" name="Front. Microbiol.">
        <title>Comparative genomic analyses of the cyanobacterium, Lyngbya aestuarii BL J, a powerful hydrogen producer.</title>
        <authorList>
            <person name="Kothari A."/>
            <person name="Vaughn M."/>
            <person name="Garcia-Pichel F."/>
        </authorList>
    </citation>
    <scope>NUCLEOTIDE SEQUENCE [LARGE SCALE GENOMIC DNA]</scope>
    <source>
        <strain evidence="5 6">BL J</strain>
    </source>
</reference>
<evidence type="ECO:0000313" key="6">
    <source>
        <dbReference type="Proteomes" id="UP000017127"/>
    </source>
</evidence>
<feature type="repeat" description="TPR" evidence="3">
    <location>
        <begin position="172"/>
        <end position="205"/>
    </location>
</feature>
<name>U7QAQ8_9CYAN</name>
<dbReference type="PROSITE" id="PS50005">
    <property type="entry name" value="TPR"/>
    <property type="match status" value="7"/>
</dbReference>
<evidence type="ECO:0000259" key="4">
    <source>
        <dbReference type="Pfam" id="PF00685"/>
    </source>
</evidence>
<feature type="repeat" description="TPR" evidence="3">
    <location>
        <begin position="34"/>
        <end position="67"/>
    </location>
</feature>
<dbReference type="Gene3D" id="3.40.50.300">
    <property type="entry name" value="P-loop containing nucleotide triphosphate hydrolases"/>
    <property type="match status" value="1"/>
</dbReference>
<feature type="repeat" description="TPR" evidence="3">
    <location>
        <begin position="102"/>
        <end position="135"/>
    </location>
</feature>
<dbReference type="Pfam" id="PF00685">
    <property type="entry name" value="Sulfotransfer_1"/>
    <property type="match status" value="1"/>
</dbReference>
<dbReference type="Proteomes" id="UP000017127">
    <property type="component" value="Unassembled WGS sequence"/>
</dbReference>
<evidence type="ECO:0000313" key="5">
    <source>
        <dbReference type="EMBL" id="ERT04914.1"/>
    </source>
</evidence>
<feature type="repeat" description="TPR" evidence="3">
    <location>
        <begin position="240"/>
        <end position="273"/>
    </location>
</feature>
<dbReference type="PANTHER" id="PTHR44943:SF8">
    <property type="entry name" value="TPR REPEAT-CONTAINING PROTEIN MJ0263"/>
    <property type="match status" value="1"/>
</dbReference>
<dbReference type="GO" id="GO:0008146">
    <property type="term" value="F:sulfotransferase activity"/>
    <property type="evidence" value="ECO:0007669"/>
    <property type="project" value="InterPro"/>
</dbReference>
<dbReference type="InterPro" id="IPR011990">
    <property type="entry name" value="TPR-like_helical_dom_sf"/>
</dbReference>
<feature type="domain" description="Sulfotransferase" evidence="4">
    <location>
        <begin position="361"/>
        <end position="553"/>
    </location>
</feature>
<evidence type="ECO:0000256" key="2">
    <source>
        <dbReference type="ARBA" id="ARBA00022803"/>
    </source>
</evidence>
<dbReference type="InterPro" id="IPR027417">
    <property type="entry name" value="P-loop_NTPase"/>
</dbReference>
<dbReference type="Pfam" id="PF13181">
    <property type="entry name" value="TPR_8"/>
    <property type="match status" value="1"/>
</dbReference>
<dbReference type="PROSITE" id="PS50293">
    <property type="entry name" value="TPR_REGION"/>
    <property type="match status" value="4"/>
</dbReference>